<evidence type="ECO:0000256" key="6">
    <source>
        <dbReference type="ARBA" id="ARBA00022723"/>
    </source>
</evidence>
<dbReference type="InterPro" id="IPR006640">
    <property type="entry name" value="SprT-like_domain"/>
</dbReference>
<dbReference type="VEuPathDB" id="VectorBase:PPAPM1_008188"/>
<evidence type="ECO:0000256" key="2">
    <source>
        <dbReference type="ARBA" id="ARBA00004286"/>
    </source>
</evidence>
<evidence type="ECO:0000256" key="1">
    <source>
        <dbReference type="ARBA" id="ARBA00004123"/>
    </source>
</evidence>
<dbReference type="GO" id="GO:0005634">
    <property type="term" value="C:nucleus"/>
    <property type="evidence" value="ECO:0007669"/>
    <property type="project" value="UniProtKB-SubCell"/>
</dbReference>
<keyword evidence="9" id="KW-0378">Hydrolase</keyword>
<dbReference type="InterPro" id="IPR044245">
    <property type="entry name" value="Spartan"/>
</dbReference>
<dbReference type="VEuPathDB" id="VectorBase:PPAI007462"/>
<sequence>MNLQSDAELARKIYRQLNQQQNYDAANNVRSADLNSTQNLVSEEWELRDPTPDVQSLFKRFDERFFKNKLQCVTLEWSKKMYSCAGICYQRSNKFGKECKIRLSEPLLKLRSRKDLIETLLHEMIHAYCFVQGIREGNGGHGPTFISIMRSINKITGTNITVYHTFYNEVNAYKTHIWRCNGICQHRRPFYGYVKRTCNRAPGPTDYWWMGHKQSCGGYFEKIGEPEKPQKKTSGKKVHVLENKDIRSFFPTFPQKSPKPIDDSESVRANVRNAWQKKSQSNEIKTSPNQMDQSLHKKTSKAHSSQNWNQIDEDVFIENVKIPVINLDDTLEVDGKHLTPLERQNQIKEEILESSQDSSDIIELIDDEFDDEDLTTINTVLDESVIEDLFGKDTLMDEFNQRNCSNHEEIDKSSDLITCPVCELYLPRDVMSSHMEGCLGIIEHVKLRQKCAEQSSSKRRKISSHTSTSSSSRNDSHGTGVKKNSNYAITLPNDSLVSCPVCNKFLPESRINDHLDTCLIKENTH</sequence>
<dbReference type="GO" id="GO:0008270">
    <property type="term" value="F:zinc ion binding"/>
    <property type="evidence" value="ECO:0007669"/>
    <property type="project" value="UniProtKB-KW"/>
</dbReference>
<dbReference type="GO" id="GO:0005694">
    <property type="term" value="C:chromosome"/>
    <property type="evidence" value="ECO:0007669"/>
    <property type="project" value="UniProtKB-SubCell"/>
</dbReference>
<dbReference type="EnsemblMetazoa" id="PPAI007462-RA">
    <property type="protein sequence ID" value="PPAI007462-PA"/>
    <property type="gene ID" value="PPAI007462"/>
</dbReference>
<dbReference type="SMART" id="SM00731">
    <property type="entry name" value="SprT"/>
    <property type="match status" value="1"/>
</dbReference>
<keyword evidence="4" id="KW-0158">Chromosome</keyword>
<keyword evidence="6" id="KW-0479">Metal-binding</keyword>
<dbReference type="GO" id="GO:0031593">
    <property type="term" value="F:polyubiquitin modification-dependent protein binding"/>
    <property type="evidence" value="ECO:0007669"/>
    <property type="project" value="TreeGrafter"/>
</dbReference>
<keyword evidence="17" id="KW-1185">Reference proteome</keyword>
<feature type="compositionally biased region" description="Low complexity" evidence="15">
    <location>
        <begin position="464"/>
        <end position="473"/>
    </location>
</feature>
<reference evidence="16" key="1">
    <citation type="submission" date="2022-08" db="UniProtKB">
        <authorList>
            <consortium name="EnsemblMetazoa"/>
        </authorList>
    </citation>
    <scope>IDENTIFICATION</scope>
    <source>
        <strain evidence="16">Israel</strain>
    </source>
</reference>
<keyword evidence="11" id="KW-0482">Metalloprotease</keyword>
<dbReference type="GO" id="GO:0006508">
    <property type="term" value="P:proteolysis"/>
    <property type="evidence" value="ECO:0007669"/>
    <property type="project" value="UniProtKB-KW"/>
</dbReference>
<dbReference type="EMBL" id="AJVK01015316">
    <property type="status" value="NOT_ANNOTATED_CDS"/>
    <property type="molecule type" value="Genomic_DNA"/>
</dbReference>
<evidence type="ECO:0000256" key="5">
    <source>
        <dbReference type="ARBA" id="ARBA00022670"/>
    </source>
</evidence>
<evidence type="ECO:0000256" key="14">
    <source>
        <dbReference type="ARBA" id="ARBA00030396"/>
    </source>
</evidence>
<organism evidence="16 17">
    <name type="scientific">Phlebotomus papatasi</name>
    <name type="common">Sandfly</name>
    <dbReference type="NCBI Taxonomy" id="29031"/>
    <lineage>
        <taxon>Eukaryota</taxon>
        <taxon>Metazoa</taxon>
        <taxon>Ecdysozoa</taxon>
        <taxon>Arthropoda</taxon>
        <taxon>Hexapoda</taxon>
        <taxon>Insecta</taxon>
        <taxon>Pterygota</taxon>
        <taxon>Neoptera</taxon>
        <taxon>Endopterygota</taxon>
        <taxon>Diptera</taxon>
        <taxon>Nematocera</taxon>
        <taxon>Psychodoidea</taxon>
        <taxon>Psychodidae</taxon>
        <taxon>Phlebotomus</taxon>
        <taxon>Phlebotomus</taxon>
    </lineage>
</organism>
<evidence type="ECO:0000313" key="16">
    <source>
        <dbReference type="EnsemblMetazoa" id="PPAI007462-PA"/>
    </source>
</evidence>
<evidence type="ECO:0000256" key="3">
    <source>
        <dbReference type="ARBA" id="ARBA00010724"/>
    </source>
</evidence>
<dbReference type="Pfam" id="PF10263">
    <property type="entry name" value="SprT-like"/>
    <property type="match status" value="1"/>
</dbReference>
<name>A0A1B0DH28_PHLPP</name>
<comment type="subcellular location">
    <subcellularLocation>
        <location evidence="2">Chromosome</location>
    </subcellularLocation>
    <subcellularLocation>
        <location evidence="1">Nucleus</location>
    </subcellularLocation>
</comment>
<dbReference type="GO" id="GO:0006281">
    <property type="term" value="P:DNA repair"/>
    <property type="evidence" value="ECO:0007669"/>
    <property type="project" value="UniProtKB-KW"/>
</dbReference>
<evidence type="ECO:0000256" key="8">
    <source>
        <dbReference type="ARBA" id="ARBA00022771"/>
    </source>
</evidence>
<dbReference type="GO" id="GO:0003697">
    <property type="term" value="F:single-stranded DNA binding"/>
    <property type="evidence" value="ECO:0007669"/>
    <property type="project" value="InterPro"/>
</dbReference>
<protein>
    <recommendedName>
        <fullName evidence="14">Protein with SprT-like domain at the N terminus</fullName>
    </recommendedName>
</protein>
<dbReference type="SMART" id="SM00734">
    <property type="entry name" value="ZnF_Rad18"/>
    <property type="match status" value="2"/>
</dbReference>
<keyword evidence="10" id="KW-0862">Zinc</keyword>
<keyword evidence="7" id="KW-0227">DNA damage</keyword>
<evidence type="ECO:0000256" key="12">
    <source>
        <dbReference type="ARBA" id="ARBA00023204"/>
    </source>
</evidence>
<dbReference type="PANTHER" id="PTHR21220">
    <property type="entry name" value="DNA-DEPENDENT METALLOPROTEASE SPRTN"/>
    <property type="match status" value="1"/>
</dbReference>
<evidence type="ECO:0000256" key="15">
    <source>
        <dbReference type="SAM" id="MobiDB-lite"/>
    </source>
</evidence>
<keyword evidence="13" id="KW-0539">Nucleus</keyword>
<dbReference type="InterPro" id="IPR006642">
    <property type="entry name" value="Rad18_UBZ4"/>
</dbReference>
<feature type="compositionally biased region" description="Polar residues" evidence="15">
    <location>
        <begin position="276"/>
        <end position="293"/>
    </location>
</feature>
<evidence type="ECO:0000256" key="9">
    <source>
        <dbReference type="ARBA" id="ARBA00022801"/>
    </source>
</evidence>
<evidence type="ECO:0000256" key="11">
    <source>
        <dbReference type="ARBA" id="ARBA00023049"/>
    </source>
</evidence>
<evidence type="ECO:0000256" key="10">
    <source>
        <dbReference type="ARBA" id="ARBA00022833"/>
    </source>
</evidence>
<dbReference type="Gene3D" id="3.30.160.60">
    <property type="entry name" value="Classic Zinc Finger"/>
    <property type="match status" value="1"/>
</dbReference>
<dbReference type="GO" id="GO:0004222">
    <property type="term" value="F:metalloendopeptidase activity"/>
    <property type="evidence" value="ECO:0007669"/>
    <property type="project" value="InterPro"/>
</dbReference>
<keyword evidence="5" id="KW-0645">Protease</keyword>
<evidence type="ECO:0000256" key="4">
    <source>
        <dbReference type="ARBA" id="ARBA00022454"/>
    </source>
</evidence>
<keyword evidence="8" id="KW-0863">Zinc-finger</keyword>
<dbReference type="AlphaFoldDB" id="A0A1B0DH28"/>
<feature type="region of interest" description="Disordered" evidence="15">
    <location>
        <begin position="274"/>
        <end position="304"/>
    </location>
</feature>
<proteinExistence type="inferred from homology"/>
<dbReference type="PROSITE" id="PS51908">
    <property type="entry name" value="ZF_UBZ4"/>
    <property type="match status" value="1"/>
</dbReference>
<evidence type="ECO:0000313" key="17">
    <source>
        <dbReference type="Proteomes" id="UP000092462"/>
    </source>
</evidence>
<comment type="similarity">
    <text evidence="3">Belongs to the Spartan family.</text>
</comment>
<feature type="region of interest" description="Disordered" evidence="15">
    <location>
        <begin position="453"/>
        <end position="484"/>
    </location>
</feature>
<evidence type="ECO:0000256" key="13">
    <source>
        <dbReference type="ARBA" id="ARBA00023242"/>
    </source>
</evidence>
<accession>A0A1B0DH28</accession>
<keyword evidence="12" id="KW-0234">DNA repair</keyword>
<dbReference type="Pfam" id="PF22934">
    <property type="entry name" value="SPRTN_ZBD"/>
    <property type="match status" value="1"/>
</dbReference>
<dbReference type="PANTHER" id="PTHR21220:SF0">
    <property type="entry name" value="DNA-DEPENDENT METALLOPROTEASE SPRTN"/>
    <property type="match status" value="1"/>
</dbReference>
<dbReference type="InterPro" id="IPR055220">
    <property type="entry name" value="SPRTN_ZBD"/>
</dbReference>
<dbReference type="Proteomes" id="UP000092462">
    <property type="component" value="Unassembled WGS sequence"/>
</dbReference>
<evidence type="ECO:0000256" key="7">
    <source>
        <dbReference type="ARBA" id="ARBA00022763"/>
    </source>
</evidence>